<dbReference type="Proteomes" id="UP001321473">
    <property type="component" value="Unassembled WGS sequence"/>
</dbReference>
<keyword evidence="6" id="KW-0325">Glycoprotein</keyword>
<evidence type="ECO:0000256" key="4">
    <source>
        <dbReference type="ARBA" id="ARBA00022801"/>
    </source>
</evidence>
<dbReference type="InterPro" id="IPR024607">
    <property type="entry name" value="Sulfatase_CS"/>
</dbReference>
<dbReference type="PANTHER" id="PTHR10342:SF273">
    <property type="entry name" value="RE14504P"/>
    <property type="match status" value="1"/>
</dbReference>
<dbReference type="PROSITE" id="PS00149">
    <property type="entry name" value="SULFATASE_2"/>
    <property type="match status" value="1"/>
</dbReference>
<dbReference type="Pfam" id="PF00884">
    <property type="entry name" value="Sulfatase"/>
    <property type="match status" value="1"/>
</dbReference>
<dbReference type="SUPFAM" id="SSF53649">
    <property type="entry name" value="Alkaline phosphatase-like"/>
    <property type="match status" value="1"/>
</dbReference>
<evidence type="ECO:0000256" key="2">
    <source>
        <dbReference type="ARBA" id="ARBA00008779"/>
    </source>
</evidence>
<dbReference type="InterPro" id="IPR000917">
    <property type="entry name" value="Sulfatase_N"/>
</dbReference>
<comment type="cofactor">
    <cofactor evidence="1">
        <name>Ca(2+)</name>
        <dbReference type="ChEBI" id="CHEBI:29108"/>
    </cofactor>
</comment>
<keyword evidence="5" id="KW-0106">Calcium</keyword>
<comment type="similarity">
    <text evidence="2">Belongs to the sulfatase family.</text>
</comment>
<dbReference type="InterPro" id="IPR047115">
    <property type="entry name" value="ARSB"/>
</dbReference>
<dbReference type="Gene3D" id="3.40.720.10">
    <property type="entry name" value="Alkaline Phosphatase, subunit A"/>
    <property type="match status" value="1"/>
</dbReference>
<dbReference type="GO" id="GO:0046872">
    <property type="term" value="F:metal ion binding"/>
    <property type="evidence" value="ECO:0007669"/>
    <property type="project" value="UniProtKB-KW"/>
</dbReference>
<dbReference type="AlphaFoldDB" id="A0AAQ4DK03"/>
<feature type="domain" description="Sulfatase N-terminal" evidence="7">
    <location>
        <begin position="9"/>
        <end position="179"/>
    </location>
</feature>
<keyword evidence="3" id="KW-0479">Metal-binding</keyword>
<protein>
    <recommendedName>
        <fullName evidence="7">Sulfatase N-terminal domain-containing protein</fullName>
    </recommendedName>
</protein>
<organism evidence="8 9">
    <name type="scientific">Amblyomma americanum</name>
    <name type="common">Lone star tick</name>
    <dbReference type="NCBI Taxonomy" id="6943"/>
    <lineage>
        <taxon>Eukaryota</taxon>
        <taxon>Metazoa</taxon>
        <taxon>Ecdysozoa</taxon>
        <taxon>Arthropoda</taxon>
        <taxon>Chelicerata</taxon>
        <taxon>Arachnida</taxon>
        <taxon>Acari</taxon>
        <taxon>Parasitiformes</taxon>
        <taxon>Ixodida</taxon>
        <taxon>Ixodoidea</taxon>
        <taxon>Ixodidae</taxon>
        <taxon>Amblyomminae</taxon>
        <taxon>Amblyomma</taxon>
    </lineage>
</organism>
<evidence type="ECO:0000313" key="9">
    <source>
        <dbReference type="Proteomes" id="UP001321473"/>
    </source>
</evidence>
<reference evidence="8 9" key="1">
    <citation type="journal article" date="2023" name="Arcadia Sci">
        <title>De novo assembly of a long-read Amblyomma americanum tick genome.</title>
        <authorList>
            <person name="Chou S."/>
            <person name="Poskanzer K.E."/>
            <person name="Rollins M."/>
            <person name="Thuy-Boun P.S."/>
        </authorList>
    </citation>
    <scope>NUCLEOTIDE SEQUENCE [LARGE SCALE GENOMIC DNA]</scope>
    <source>
        <strain evidence="8">F_SG_1</strain>
        <tissue evidence="8">Salivary glands</tissue>
    </source>
</reference>
<evidence type="ECO:0000313" key="8">
    <source>
        <dbReference type="EMBL" id="KAK8762793.1"/>
    </source>
</evidence>
<name>A0AAQ4DK03_AMBAM</name>
<dbReference type="PANTHER" id="PTHR10342">
    <property type="entry name" value="ARYLSULFATASE"/>
    <property type="match status" value="1"/>
</dbReference>
<evidence type="ECO:0000256" key="3">
    <source>
        <dbReference type="ARBA" id="ARBA00022723"/>
    </source>
</evidence>
<sequence>MYIFSAHHTQGWADTSLVGACQIPTPNLDALAATGTLFTQYYSLPTCTPSRAAILTGLYPIRLGLQHDVIYPAEVGGMNTNVPMMAEQLRKLGYRTYAVGKWHLGYSSVVYTPTRRGFDSFFGFYNYGQYYYSPLTSLSSNCGVDLWENETLVADTGGVYSTKLFTDRAVNIIRRHDTKKVRHFL</sequence>
<comment type="caution">
    <text evidence="8">The sequence shown here is derived from an EMBL/GenBank/DDBJ whole genome shotgun (WGS) entry which is preliminary data.</text>
</comment>
<evidence type="ECO:0000256" key="1">
    <source>
        <dbReference type="ARBA" id="ARBA00001913"/>
    </source>
</evidence>
<proteinExistence type="inferred from homology"/>
<evidence type="ECO:0000259" key="7">
    <source>
        <dbReference type="Pfam" id="PF00884"/>
    </source>
</evidence>
<keyword evidence="4" id="KW-0378">Hydrolase</keyword>
<evidence type="ECO:0000256" key="6">
    <source>
        <dbReference type="ARBA" id="ARBA00023180"/>
    </source>
</evidence>
<gene>
    <name evidence="8" type="ORF">V5799_025940</name>
</gene>
<dbReference type="PROSITE" id="PS00523">
    <property type="entry name" value="SULFATASE_1"/>
    <property type="match status" value="1"/>
</dbReference>
<dbReference type="InterPro" id="IPR017850">
    <property type="entry name" value="Alkaline_phosphatase_core_sf"/>
</dbReference>
<keyword evidence="9" id="KW-1185">Reference proteome</keyword>
<accession>A0AAQ4DK03</accession>
<dbReference type="GO" id="GO:0008484">
    <property type="term" value="F:sulfuric ester hydrolase activity"/>
    <property type="evidence" value="ECO:0007669"/>
    <property type="project" value="InterPro"/>
</dbReference>
<evidence type="ECO:0000256" key="5">
    <source>
        <dbReference type="ARBA" id="ARBA00022837"/>
    </source>
</evidence>
<dbReference type="EMBL" id="JARKHS020029777">
    <property type="protein sequence ID" value="KAK8762793.1"/>
    <property type="molecule type" value="Genomic_DNA"/>
</dbReference>